<comment type="caution">
    <text evidence="2">The sequence shown here is derived from an EMBL/GenBank/DDBJ whole genome shotgun (WGS) entry which is preliminary data.</text>
</comment>
<organism evidence="2 3">
    <name type="scientific">Hypsizygus marmoreus</name>
    <name type="common">White beech mushroom</name>
    <name type="synonym">Agaricus marmoreus</name>
    <dbReference type="NCBI Taxonomy" id="39966"/>
    <lineage>
        <taxon>Eukaryota</taxon>
        <taxon>Fungi</taxon>
        <taxon>Dikarya</taxon>
        <taxon>Basidiomycota</taxon>
        <taxon>Agaricomycotina</taxon>
        <taxon>Agaricomycetes</taxon>
        <taxon>Agaricomycetidae</taxon>
        <taxon>Agaricales</taxon>
        <taxon>Tricholomatineae</taxon>
        <taxon>Lyophyllaceae</taxon>
        <taxon>Hypsizygus</taxon>
    </lineage>
</organism>
<feature type="signal peptide" evidence="1">
    <location>
        <begin position="1"/>
        <end position="23"/>
    </location>
</feature>
<sequence>MVHASSFLFASVAIILGIAPSLAAPAPLDSRSAIPELLPRAYSIAGCGEWGAQLPAYCNGGTVDHNCKCSGYGVYGCKKKEFTDLCKLKGCGCSK</sequence>
<evidence type="ECO:0000313" key="2">
    <source>
        <dbReference type="EMBL" id="RDB23931.1"/>
    </source>
</evidence>
<evidence type="ECO:0008006" key="4">
    <source>
        <dbReference type="Google" id="ProtNLM"/>
    </source>
</evidence>
<protein>
    <recommendedName>
        <fullName evidence="4">Invertebrate defensins family profile domain-containing protein</fullName>
    </recommendedName>
</protein>
<keyword evidence="1" id="KW-0732">Signal</keyword>
<evidence type="ECO:0000313" key="3">
    <source>
        <dbReference type="Proteomes" id="UP000076154"/>
    </source>
</evidence>
<keyword evidence="3" id="KW-1185">Reference proteome</keyword>
<dbReference type="InParanoid" id="A0A369JNY0"/>
<feature type="chain" id="PRO_5016753489" description="Invertebrate defensins family profile domain-containing protein" evidence="1">
    <location>
        <begin position="24"/>
        <end position="95"/>
    </location>
</feature>
<dbReference type="Proteomes" id="UP000076154">
    <property type="component" value="Unassembled WGS sequence"/>
</dbReference>
<evidence type="ECO:0000256" key="1">
    <source>
        <dbReference type="SAM" id="SignalP"/>
    </source>
</evidence>
<dbReference type="AlphaFoldDB" id="A0A369JNY0"/>
<name>A0A369JNY0_HYPMA</name>
<reference evidence="2" key="1">
    <citation type="submission" date="2018-04" db="EMBL/GenBank/DDBJ databases">
        <title>Whole genome sequencing of Hypsizygus marmoreus.</title>
        <authorList>
            <person name="Choi I.-G."/>
            <person name="Min B."/>
            <person name="Kim J.-G."/>
            <person name="Kim S."/>
            <person name="Oh Y.-L."/>
            <person name="Kong W.-S."/>
            <person name="Park H."/>
            <person name="Jeong J."/>
            <person name="Song E.-S."/>
        </authorList>
    </citation>
    <scope>NUCLEOTIDE SEQUENCE [LARGE SCALE GENOMIC DNA]</scope>
    <source>
        <strain evidence="2">51987-8</strain>
    </source>
</reference>
<accession>A0A369JNY0</accession>
<gene>
    <name evidence="2" type="ORF">Hypma_009241</name>
</gene>
<proteinExistence type="predicted"/>
<dbReference type="EMBL" id="LUEZ02000046">
    <property type="protein sequence ID" value="RDB23931.1"/>
    <property type="molecule type" value="Genomic_DNA"/>
</dbReference>